<dbReference type="Pfam" id="PF06258">
    <property type="entry name" value="Mito_fiss_Elm1"/>
    <property type="match status" value="1"/>
</dbReference>
<evidence type="ECO:0000256" key="1">
    <source>
        <dbReference type="SAM" id="MobiDB-lite"/>
    </source>
</evidence>
<dbReference type="InterPro" id="IPR009367">
    <property type="entry name" value="Elm1-like"/>
</dbReference>
<evidence type="ECO:0000313" key="2">
    <source>
        <dbReference type="EMBL" id="VFJ88580.1"/>
    </source>
</evidence>
<organism evidence="2">
    <name type="scientific">Candidatus Kentrum sp. LFY</name>
    <dbReference type="NCBI Taxonomy" id="2126342"/>
    <lineage>
        <taxon>Bacteria</taxon>
        <taxon>Pseudomonadati</taxon>
        <taxon>Pseudomonadota</taxon>
        <taxon>Gammaproteobacteria</taxon>
        <taxon>Candidatus Kentrum</taxon>
    </lineage>
</organism>
<accession>A0A450U965</accession>
<gene>
    <name evidence="2" type="ORF">BECKLFY1418B_GA0070995_101113</name>
</gene>
<reference evidence="2" key="1">
    <citation type="submission" date="2019-02" db="EMBL/GenBank/DDBJ databases">
        <authorList>
            <person name="Gruber-Vodicka R. H."/>
            <person name="Seah K. B. B."/>
        </authorList>
    </citation>
    <scope>NUCLEOTIDE SEQUENCE</scope>
    <source>
        <strain evidence="2">BECK_M7</strain>
    </source>
</reference>
<proteinExistence type="predicted"/>
<dbReference type="AlphaFoldDB" id="A0A450U965"/>
<sequence length="400" mass="45651">MQSELNVWILSDGILGHINQAYGLAKWMSDRYRMSCLEIPAQILAKQVSRLWMPFLLRQGRWGARMAIASHRLGIPRLPPFAADLNRDFLVHECGNYSSIKDLFGNSVDLILSAGGNTSFINVALATWLNCDNLLIGSRRRLDSEMFTAHLTLEPVGKDSNIVMDLAPTLIDPMKLRREAPVVKKKLGLLECRPVYLLIIGGDGAGFRYERDDWLRFVRMMKKYRDQDSARWLVTTSRRTTQKNDALIKEMLRVVLPEDSVLEQVIWSDTPRKIMQTYLSAADRIFVTADSMSMITECISTEKSVTLLYPRHFSPNERYRRAIDKFLRLGFCSQETGWHGTEDTVSGKEMIGNNTRENKAPKNKANVQEIRSNLLDRLEKRIGVLQSCNYQSSESSLPSL</sequence>
<feature type="region of interest" description="Disordered" evidence="1">
    <location>
        <begin position="343"/>
        <end position="365"/>
    </location>
</feature>
<name>A0A450U965_9GAMM</name>
<protein>
    <submittedName>
        <fullName evidence="2">Fission protein ELM1</fullName>
    </submittedName>
</protein>
<dbReference type="EMBL" id="CAADFF010000011">
    <property type="protein sequence ID" value="VFJ88580.1"/>
    <property type="molecule type" value="Genomic_DNA"/>
</dbReference>